<dbReference type="Proteomes" id="UP000030744">
    <property type="component" value="Unassembled WGS sequence"/>
</dbReference>
<organism evidence="1 2">
    <name type="scientific">Eimeria mitis</name>
    <dbReference type="NCBI Taxonomy" id="44415"/>
    <lineage>
        <taxon>Eukaryota</taxon>
        <taxon>Sar</taxon>
        <taxon>Alveolata</taxon>
        <taxon>Apicomplexa</taxon>
        <taxon>Conoidasida</taxon>
        <taxon>Coccidia</taxon>
        <taxon>Eucoccidiorida</taxon>
        <taxon>Eimeriorina</taxon>
        <taxon>Eimeriidae</taxon>
        <taxon>Eimeria</taxon>
    </lineage>
</organism>
<name>U6JUQ5_9EIME</name>
<dbReference type="RefSeq" id="XP_013349831.1">
    <property type="nucleotide sequence ID" value="XM_013494377.1"/>
</dbReference>
<evidence type="ECO:0000313" key="1">
    <source>
        <dbReference type="EMBL" id="CDJ27253.1"/>
    </source>
</evidence>
<dbReference type="AlphaFoldDB" id="U6JUQ5"/>
<sequence>MEDAAVKSHFNASHFFLAFDGLVAPKDQKHRSSCNCHEQNPYEGLPPAPLVIAQAIVYEIDLRGRSSQTCATLQWPRAGQPINAKRMFLCYLEVNAP</sequence>
<dbReference type="VEuPathDB" id="ToxoDB:EMH_0030090"/>
<proteinExistence type="predicted"/>
<accession>U6JUQ5</accession>
<dbReference type="GeneID" id="25377834"/>
<reference evidence="1" key="2">
    <citation type="submission" date="2013-10" db="EMBL/GenBank/DDBJ databases">
        <authorList>
            <person name="Aslett M."/>
        </authorList>
    </citation>
    <scope>NUCLEOTIDE SEQUENCE [LARGE SCALE GENOMIC DNA]</scope>
    <source>
        <strain evidence="1">Houghton</strain>
    </source>
</reference>
<dbReference type="EMBL" id="HG679145">
    <property type="protein sequence ID" value="CDJ27253.1"/>
    <property type="molecule type" value="Genomic_DNA"/>
</dbReference>
<evidence type="ECO:0000313" key="2">
    <source>
        <dbReference type="Proteomes" id="UP000030744"/>
    </source>
</evidence>
<reference evidence="1" key="1">
    <citation type="submission" date="2013-10" db="EMBL/GenBank/DDBJ databases">
        <title>Genomic analysis of the causative agents of coccidiosis in chickens.</title>
        <authorList>
            <person name="Reid A.J."/>
            <person name="Blake D."/>
            <person name="Billington K."/>
            <person name="Browne H."/>
            <person name="Dunn M."/>
            <person name="Hung S."/>
            <person name="Kawahara F."/>
            <person name="Miranda-Saavedra D."/>
            <person name="Mourier T."/>
            <person name="Nagra H."/>
            <person name="Otto T.D."/>
            <person name="Rawlings N."/>
            <person name="Sanchez A."/>
            <person name="Sanders M."/>
            <person name="Subramaniam C."/>
            <person name="Tay Y."/>
            <person name="Dear P."/>
            <person name="Doerig C."/>
            <person name="Gruber A."/>
            <person name="Parkinson J."/>
            <person name="Shirley M."/>
            <person name="Wan K.L."/>
            <person name="Berriman M."/>
            <person name="Tomley F."/>
            <person name="Pain A."/>
        </authorList>
    </citation>
    <scope>NUCLEOTIDE SEQUENCE [LARGE SCALE GENOMIC DNA]</scope>
    <source>
        <strain evidence="1">Houghton</strain>
    </source>
</reference>
<keyword evidence="2" id="KW-1185">Reference proteome</keyword>
<gene>
    <name evidence="1" type="ORF">EMH_0030090</name>
</gene>
<protein>
    <submittedName>
        <fullName evidence="1">Uncharacterized protein</fullName>
    </submittedName>
</protein>